<keyword evidence="2 3" id="KW-0456">Lyase</keyword>
<organism evidence="5 6">
    <name type="scientific">Dolichospermum flos-aquae CCAP 1403/13F</name>
    <dbReference type="NCBI Taxonomy" id="315271"/>
    <lineage>
        <taxon>Bacteria</taxon>
        <taxon>Bacillati</taxon>
        <taxon>Cyanobacteriota</taxon>
        <taxon>Cyanophyceae</taxon>
        <taxon>Nostocales</taxon>
        <taxon>Aphanizomenonaceae</taxon>
        <taxon>Dolichospermum</taxon>
    </lineage>
</organism>
<comment type="function">
    <text evidence="3">Covalently attaches a chromophore to Cys residue(s) of phycobiliproteins.</text>
</comment>
<gene>
    <name evidence="3" type="primary">cpcS</name>
    <name evidence="5" type="ORF">HGD76_21490</name>
</gene>
<dbReference type="CDD" id="cd16339">
    <property type="entry name" value="CpcS"/>
    <property type="match status" value="1"/>
</dbReference>
<dbReference type="InterPro" id="IPR018536">
    <property type="entry name" value="CpcS/CpeS"/>
</dbReference>
<evidence type="ECO:0000256" key="2">
    <source>
        <dbReference type="ARBA" id="ARBA00023239"/>
    </source>
</evidence>
<sequence length="191" mass="21214">MNIEEFFELSAGKWFSHRTSHHLAFKQSEDGKSDIVIEMLAADHPEVIKLCEQYEIAAHTASCGARVTWNGTMEWDEEKHQGSTVLATVPNADNPDEGKLLREMGYAEKAPVAGSYKIGDDGALTLITEYETMWSEERLWFASPNLRMRVSVLKRFGGFSMASFTSEIRMGSTDASKKATEAANSINAPTN</sequence>
<comment type="similarity">
    <text evidence="1 3">Belongs to the CpcS/CpeS biliprotein lyase family.</text>
</comment>
<evidence type="ECO:0000313" key="6">
    <source>
        <dbReference type="Proteomes" id="UP000502433"/>
    </source>
</evidence>
<evidence type="ECO:0000256" key="1">
    <source>
        <dbReference type="ARBA" id="ARBA00010681"/>
    </source>
</evidence>
<evidence type="ECO:0000313" key="5">
    <source>
        <dbReference type="EMBL" id="QJB46368.1"/>
    </source>
</evidence>
<dbReference type="EMBL" id="CP051206">
    <property type="protein sequence ID" value="QJB46368.1"/>
    <property type="molecule type" value="Genomic_DNA"/>
</dbReference>
<feature type="compositionally biased region" description="Polar residues" evidence="4">
    <location>
        <begin position="182"/>
        <end position="191"/>
    </location>
</feature>
<protein>
    <recommendedName>
        <fullName evidence="3">Chromophore lyase CpcS/CpeS</fullName>
        <ecNumber evidence="3">4.-.-.-</ecNumber>
    </recommendedName>
</protein>
<dbReference type="KEGG" id="dfs:HGD76_21490"/>
<name>A0A6H2C5C9_DOLFA</name>
<evidence type="ECO:0000256" key="4">
    <source>
        <dbReference type="SAM" id="MobiDB-lite"/>
    </source>
</evidence>
<dbReference type="HAMAP" id="MF_01459">
    <property type="entry name" value="Chrphore_lyase_CpxS"/>
    <property type="match status" value="1"/>
</dbReference>
<dbReference type="EC" id="4.-.-.-" evidence="3"/>
<feature type="region of interest" description="Disordered" evidence="4">
    <location>
        <begin position="171"/>
        <end position="191"/>
    </location>
</feature>
<dbReference type="GO" id="GO:0016829">
    <property type="term" value="F:lyase activity"/>
    <property type="evidence" value="ECO:0007669"/>
    <property type="project" value="UniProtKB-KW"/>
</dbReference>
<reference evidence="5 6" key="1">
    <citation type="submission" date="2020-04" db="EMBL/GenBank/DDBJ databases">
        <title>Genome-Wide Identification of 5-Methylcytosine Sites in Bacterial Genomes By High-Throughput Sequencing of MspJI Restriction Fragments.</title>
        <authorList>
            <person name="Wu V."/>
        </authorList>
    </citation>
    <scope>NUCLEOTIDE SEQUENCE [LARGE SCALE GENOMIC DNA]</scope>
    <source>
        <strain evidence="5 6">CCAP 1403/13f</strain>
    </source>
</reference>
<dbReference type="AlphaFoldDB" id="A0A6H2C5C9"/>
<evidence type="ECO:0000256" key="3">
    <source>
        <dbReference type="HAMAP-Rule" id="MF_01459"/>
    </source>
</evidence>
<dbReference type="GO" id="GO:0017006">
    <property type="term" value="P:protein-tetrapyrrole linkage"/>
    <property type="evidence" value="ECO:0007669"/>
    <property type="project" value="UniProtKB-UniRule"/>
</dbReference>
<dbReference type="Pfam" id="PF09367">
    <property type="entry name" value="CpeS"/>
    <property type="match status" value="1"/>
</dbReference>
<accession>A0A6H2C5C9</accession>
<reference evidence="5 6" key="2">
    <citation type="submission" date="2020-04" db="EMBL/GenBank/DDBJ databases">
        <authorList>
            <person name="Fomenkov A."/>
            <person name="Anton B.P."/>
            <person name="Roberts R.J."/>
        </authorList>
    </citation>
    <scope>NUCLEOTIDE SEQUENCE [LARGE SCALE GENOMIC DNA]</scope>
    <source>
        <strain evidence="5 6">CCAP 1403/13f</strain>
    </source>
</reference>
<dbReference type="RefSeq" id="WP_015083381.1">
    <property type="nucleotide sequence ID" value="NZ_CP051206.1"/>
</dbReference>
<dbReference type="Gene3D" id="2.40.128.20">
    <property type="match status" value="1"/>
</dbReference>
<dbReference type="InterPro" id="IPR012674">
    <property type="entry name" value="Calycin"/>
</dbReference>
<proteinExistence type="inferred from homology"/>
<dbReference type="Proteomes" id="UP000502433">
    <property type="component" value="Chromosome"/>
</dbReference>